<dbReference type="GO" id="GO:0008876">
    <property type="term" value="F:quinoprotein glucose dehydrogenase activity"/>
    <property type="evidence" value="ECO:0007669"/>
    <property type="project" value="TreeGrafter"/>
</dbReference>
<dbReference type="Gene3D" id="2.140.10.10">
    <property type="entry name" value="Quinoprotein alcohol dehydrogenase-like superfamily"/>
    <property type="match status" value="2"/>
</dbReference>
<accession>A0A381WF45</accession>
<evidence type="ECO:0000256" key="1">
    <source>
        <dbReference type="ARBA" id="ARBA00001931"/>
    </source>
</evidence>
<sequence length="552" mass="60253">MQQRVFRGLAISTAVATLTGVASAANAQTVEWPAYAADQAGTKYSRLDQINEDTVTDLEIVWRQPVIPDAIRNGETTRGPVGPQTTPLMVDGLLYFSTGLGTIAALEPTTGDVVWNTVPSDGIRVRQTRGIAYWTDGTERRVVATLGPKLVSLNAATGERDAAFGEAGEVDLRLGLLRPFPDFYWNAAPIIVRDVIIIGSYVEDITTNQRVANKESPRGDVRGFDVRTGEHLWTFHTIPLENQFGVETWGADPVDDRASWEYSGNTNMWAHPTGDEELGIAYLPLSTPTNDYYGGHRPGDNLFSESLVAVDVETGERIWHFQAVHHGVWDYDFASSAVLMDITVDGRAIKAVALPSKQAFVYVFDRVTGEPVWPIEERPVPQSNVPGERLSPTQPFPTKPPAFELQGVDVNDLIDFTPELRAEALELLEQYEWGPIFTPPVVLDPRPGGKKGTLFSPGTAGGASWSGAGIDPETGILYVPSAYSHVVVALTPSEHPRADVRLVREKFTPPVGPQGLPFFKPPYGRLTAIDLNEGDISWQVANGNGPRDHPAI</sequence>
<dbReference type="SMART" id="SM00564">
    <property type="entry name" value="PQQ"/>
    <property type="match status" value="4"/>
</dbReference>
<dbReference type="EMBL" id="UINC01011614">
    <property type="protein sequence ID" value="SVA51149.1"/>
    <property type="molecule type" value="Genomic_DNA"/>
</dbReference>
<keyword evidence="3" id="KW-0560">Oxidoreductase</keyword>
<comment type="similarity">
    <text evidence="2">Belongs to the bacterial PQQ dehydrogenase family.</text>
</comment>
<dbReference type="PANTHER" id="PTHR32303:SF4">
    <property type="entry name" value="QUINOPROTEIN GLUCOSE DEHYDROGENASE"/>
    <property type="match status" value="1"/>
</dbReference>
<protein>
    <recommendedName>
        <fullName evidence="4">Pyrrolo-quinoline quinone repeat domain-containing protein</fullName>
    </recommendedName>
</protein>
<feature type="domain" description="Pyrrolo-quinoline quinone repeat" evidence="4">
    <location>
        <begin position="32"/>
        <end position="549"/>
    </location>
</feature>
<gene>
    <name evidence="5" type="ORF">METZ01_LOCUS104003</name>
</gene>
<name>A0A381WF45_9ZZZZ</name>
<dbReference type="Pfam" id="PF01011">
    <property type="entry name" value="PQQ"/>
    <property type="match status" value="1"/>
</dbReference>
<dbReference type="InterPro" id="IPR018391">
    <property type="entry name" value="PQQ_b-propeller_rpt"/>
</dbReference>
<feature type="non-terminal residue" evidence="5">
    <location>
        <position position="552"/>
    </location>
</feature>
<comment type="cofactor">
    <cofactor evidence="1">
        <name>pyrroloquinoline quinone</name>
        <dbReference type="ChEBI" id="CHEBI:58442"/>
    </cofactor>
</comment>
<dbReference type="SUPFAM" id="SSF50998">
    <property type="entry name" value="Quinoprotein alcohol dehydrogenase-like"/>
    <property type="match status" value="1"/>
</dbReference>
<proteinExistence type="inferred from homology"/>
<evidence type="ECO:0000313" key="5">
    <source>
        <dbReference type="EMBL" id="SVA51149.1"/>
    </source>
</evidence>
<dbReference type="InterPro" id="IPR002372">
    <property type="entry name" value="PQQ_rpt_dom"/>
</dbReference>
<dbReference type="PANTHER" id="PTHR32303">
    <property type="entry name" value="QUINOPROTEIN ALCOHOL DEHYDROGENASE (CYTOCHROME C)"/>
    <property type="match status" value="1"/>
</dbReference>
<evidence type="ECO:0000256" key="3">
    <source>
        <dbReference type="ARBA" id="ARBA00023002"/>
    </source>
</evidence>
<organism evidence="5">
    <name type="scientific">marine metagenome</name>
    <dbReference type="NCBI Taxonomy" id="408172"/>
    <lineage>
        <taxon>unclassified sequences</taxon>
        <taxon>metagenomes</taxon>
        <taxon>ecological metagenomes</taxon>
    </lineage>
</organism>
<dbReference type="InterPro" id="IPR011047">
    <property type="entry name" value="Quinoprotein_ADH-like_sf"/>
</dbReference>
<reference evidence="5" key="1">
    <citation type="submission" date="2018-05" db="EMBL/GenBank/DDBJ databases">
        <authorList>
            <person name="Lanie J.A."/>
            <person name="Ng W.-L."/>
            <person name="Kazmierczak K.M."/>
            <person name="Andrzejewski T.M."/>
            <person name="Davidsen T.M."/>
            <person name="Wayne K.J."/>
            <person name="Tettelin H."/>
            <person name="Glass J.I."/>
            <person name="Rusch D."/>
            <person name="Podicherti R."/>
            <person name="Tsui H.-C.T."/>
            <person name="Winkler M.E."/>
        </authorList>
    </citation>
    <scope>NUCLEOTIDE SEQUENCE</scope>
</reference>
<dbReference type="AlphaFoldDB" id="A0A381WF45"/>
<evidence type="ECO:0000259" key="4">
    <source>
        <dbReference type="Pfam" id="PF01011"/>
    </source>
</evidence>
<evidence type="ECO:0000256" key="2">
    <source>
        <dbReference type="ARBA" id="ARBA00008156"/>
    </source>
</evidence>